<evidence type="ECO:0000313" key="2">
    <source>
        <dbReference type="EMBL" id="KAF4631725.1"/>
    </source>
</evidence>
<organism evidence="2 3">
    <name type="scientific">Cudoniella acicularis</name>
    <dbReference type="NCBI Taxonomy" id="354080"/>
    <lineage>
        <taxon>Eukaryota</taxon>
        <taxon>Fungi</taxon>
        <taxon>Dikarya</taxon>
        <taxon>Ascomycota</taxon>
        <taxon>Pezizomycotina</taxon>
        <taxon>Leotiomycetes</taxon>
        <taxon>Helotiales</taxon>
        <taxon>Tricladiaceae</taxon>
        <taxon>Cudoniella</taxon>
    </lineage>
</organism>
<dbReference type="EMBL" id="JAAMPI010000415">
    <property type="protein sequence ID" value="KAF4631725.1"/>
    <property type="molecule type" value="Genomic_DNA"/>
</dbReference>
<dbReference type="Gene3D" id="3.80.10.10">
    <property type="entry name" value="Ribonuclease Inhibitor"/>
    <property type="match status" value="1"/>
</dbReference>
<evidence type="ECO:0000313" key="3">
    <source>
        <dbReference type="Proteomes" id="UP000566819"/>
    </source>
</evidence>
<accession>A0A8H4W4T0</accession>
<feature type="region of interest" description="Disordered" evidence="1">
    <location>
        <begin position="517"/>
        <end position="544"/>
    </location>
</feature>
<dbReference type="OrthoDB" id="3540523at2759"/>
<proteinExistence type="predicted"/>
<feature type="compositionally biased region" description="Acidic residues" evidence="1">
    <location>
        <begin position="522"/>
        <end position="538"/>
    </location>
</feature>
<keyword evidence="3" id="KW-1185">Reference proteome</keyword>
<sequence length="558" mass="63405">MGGFKALPKEILRDIVLHLTSNTKDLVACTLASRDLGEAAKSTLYYDVDLNLERCDEEGEIDIERQKILLGAIAENRNLGSLVRNFTNCRSWHGDDLKDATCSSDTELLILAARNLTRLRKASFTMNPLAAVIIDSLPSYSHLSELKIEGISPKQYLWNRNPTSLTTLKWRMPCGWSENQLSYVDSLLQVVESTCPGLTSLDIAFSTSNSRQSELGRLQEYSDITLPAVPTIKLRHFGLEVGRGSSSEEEPRKTENRFLAIVERYRHSLKSVNIPISLGPWTREGLEYILKACKLLPHLSALRLNPTLPYGELAQSHAHMTPYDFLQALTTNLASPGASIERFSVDNIEHHDDDGIFYNDGRPDFRNYRPMTLDFIRELPQSLEEIYLEVNGEGLWCDDDEDFDPFCNLGPEIFKSMRRLHTCDLHAWISNMDGGLGQIPEKSVHYRRLAHKRKLDETEIGGNMKKDVWTSRMDCVYQENWVNVSKSCDVLELDVDEKGGFVGRDAGKVWLGGFTFGRGTEDTDGDEDDEEDDEEEPDYSWPGYRDLVQTYPMYKRSH</sequence>
<protein>
    <recommendedName>
        <fullName evidence="4">F-box domain-containing protein</fullName>
    </recommendedName>
</protein>
<gene>
    <name evidence="2" type="ORF">G7Y89_g6403</name>
</gene>
<dbReference type="Proteomes" id="UP000566819">
    <property type="component" value="Unassembled WGS sequence"/>
</dbReference>
<reference evidence="2 3" key="1">
    <citation type="submission" date="2020-03" db="EMBL/GenBank/DDBJ databases">
        <title>Draft Genome Sequence of Cudoniella acicularis.</title>
        <authorList>
            <person name="Buettner E."/>
            <person name="Kellner H."/>
        </authorList>
    </citation>
    <scope>NUCLEOTIDE SEQUENCE [LARGE SCALE GENOMIC DNA]</scope>
    <source>
        <strain evidence="2 3">DSM 108380</strain>
    </source>
</reference>
<evidence type="ECO:0000256" key="1">
    <source>
        <dbReference type="SAM" id="MobiDB-lite"/>
    </source>
</evidence>
<comment type="caution">
    <text evidence="2">The sequence shown here is derived from an EMBL/GenBank/DDBJ whole genome shotgun (WGS) entry which is preliminary data.</text>
</comment>
<dbReference type="SUPFAM" id="SSF52047">
    <property type="entry name" value="RNI-like"/>
    <property type="match status" value="1"/>
</dbReference>
<dbReference type="InterPro" id="IPR032675">
    <property type="entry name" value="LRR_dom_sf"/>
</dbReference>
<name>A0A8H4W4T0_9HELO</name>
<dbReference type="AlphaFoldDB" id="A0A8H4W4T0"/>
<evidence type="ECO:0008006" key="4">
    <source>
        <dbReference type="Google" id="ProtNLM"/>
    </source>
</evidence>